<evidence type="ECO:0000313" key="3">
    <source>
        <dbReference type="Proteomes" id="UP000254893"/>
    </source>
</evidence>
<keyword evidence="1" id="KW-0472">Membrane</keyword>
<protein>
    <submittedName>
        <fullName evidence="2">Uncharacterized protein</fullName>
    </submittedName>
</protein>
<keyword evidence="1" id="KW-1133">Transmembrane helix</keyword>
<proteinExistence type="predicted"/>
<keyword evidence="1" id="KW-0812">Transmembrane</keyword>
<evidence type="ECO:0000313" key="2">
    <source>
        <dbReference type="EMBL" id="SUJ27286.1"/>
    </source>
</evidence>
<dbReference type="AlphaFoldDB" id="A0A380CTL3"/>
<reference evidence="2 3" key="1">
    <citation type="submission" date="2018-06" db="EMBL/GenBank/DDBJ databases">
        <authorList>
            <consortium name="Pathogen Informatics"/>
            <person name="Doyle S."/>
        </authorList>
    </citation>
    <scope>NUCLEOTIDE SEQUENCE [LARGE SCALE GENOMIC DNA]</scope>
    <source>
        <strain evidence="2 3">NCTC11388</strain>
    </source>
</reference>
<accession>A0A380CTL3</accession>
<name>A0A380CTL3_SPHSI</name>
<evidence type="ECO:0000256" key="1">
    <source>
        <dbReference type="SAM" id="Phobius"/>
    </source>
</evidence>
<dbReference type="EMBL" id="UGYW01000002">
    <property type="protein sequence ID" value="SUJ27286.1"/>
    <property type="molecule type" value="Genomic_DNA"/>
</dbReference>
<feature type="transmembrane region" description="Helical" evidence="1">
    <location>
        <begin position="60"/>
        <end position="79"/>
    </location>
</feature>
<dbReference type="Proteomes" id="UP000254893">
    <property type="component" value="Unassembled WGS sequence"/>
</dbReference>
<gene>
    <name evidence="2" type="ORF">NCTC11388_04138</name>
</gene>
<organism evidence="2 3">
    <name type="scientific">Sphingobacterium spiritivorum</name>
    <name type="common">Flavobacterium spiritivorum</name>
    <dbReference type="NCBI Taxonomy" id="258"/>
    <lineage>
        <taxon>Bacteria</taxon>
        <taxon>Pseudomonadati</taxon>
        <taxon>Bacteroidota</taxon>
        <taxon>Sphingobacteriia</taxon>
        <taxon>Sphingobacteriales</taxon>
        <taxon>Sphingobacteriaceae</taxon>
        <taxon>Sphingobacterium</taxon>
    </lineage>
</organism>
<sequence>MKNSVWYHKLWREKLNKLEIKESSDAAWEGMKSVLDQYIPADVPLAGSSVVSVASKIWKLIGYIVPAVAVISTVAYVSVSEKKESKSLPEKTKEIYADSVVNKIYTEDERNKTEADKESDVNRSQIPHYNILHNELGLESSRPVSLKSDLSDMYNNVPEKYNSPEDMAALFSHRDHIVQTDNSILFNHPQTGVVYNTQTGESPGRSLSGTNLGLRYSNQRGREPVLITDYSNKDKQKERRGAKEKRKNTIYYTSPGNNKQIKFENSGSGGNSSYNFGLETGANAGTQGTNLYAGVFGQFALNNKWAVSLGLNVNSNRKVSGEFSHPSYFRPDSLRYAFIVRDSRKLANIDIPLKVDYRLSDRISLNTGVIIDIPVKQSSEITRLGPVYDVRDTLRRGQEINSALTNTNANKVNIGLSGGVTLHLRNFDIKGSYQLLNPYRVSNALGSYKANNGFFRVGVGYRFK</sequence>
<dbReference type="RefSeq" id="WP_115171461.1">
    <property type="nucleotide sequence ID" value="NZ_UGYW01000002.1"/>
</dbReference>